<evidence type="ECO:0000256" key="1">
    <source>
        <dbReference type="SAM" id="MobiDB-lite"/>
    </source>
</evidence>
<feature type="region of interest" description="Disordered" evidence="1">
    <location>
        <begin position="1"/>
        <end position="23"/>
    </location>
</feature>
<dbReference type="AlphaFoldDB" id="A0AAV4HFZ1"/>
<feature type="compositionally biased region" description="Basic and acidic residues" evidence="1">
    <location>
        <begin position="62"/>
        <end position="73"/>
    </location>
</feature>
<sequence>MNNKFIASKRHQSLSRRLEGNPGLKKAIDEHLAEMERSGFIREASSKMKDGPRLLLTSSSCSERRQQDYERFYTTDGRPNSPLNHKRQTKRRLGTQGRNGDPTQGDNLATQTQTSRNSPIDEAPQPDPFQGPCEVEGGRESTATINIATYNIKTLSQPDDFDRMQEQLKDFSWSILGLCETKRK</sequence>
<organism evidence="2 3">
    <name type="scientific">Elysia marginata</name>
    <dbReference type="NCBI Taxonomy" id="1093978"/>
    <lineage>
        <taxon>Eukaryota</taxon>
        <taxon>Metazoa</taxon>
        <taxon>Spiralia</taxon>
        <taxon>Lophotrochozoa</taxon>
        <taxon>Mollusca</taxon>
        <taxon>Gastropoda</taxon>
        <taxon>Heterobranchia</taxon>
        <taxon>Euthyneura</taxon>
        <taxon>Panpulmonata</taxon>
        <taxon>Sacoglossa</taxon>
        <taxon>Placobranchoidea</taxon>
        <taxon>Plakobranchidae</taxon>
        <taxon>Elysia</taxon>
    </lineage>
</organism>
<accession>A0AAV4HFZ1</accession>
<comment type="caution">
    <text evidence="2">The sequence shown here is derived from an EMBL/GenBank/DDBJ whole genome shotgun (WGS) entry which is preliminary data.</text>
</comment>
<dbReference type="EMBL" id="BMAT01005554">
    <property type="protein sequence ID" value="GFR95775.1"/>
    <property type="molecule type" value="Genomic_DNA"/>
</dbReference>
<evidence type="ECO:0000313" key="3">
    <source>
        <dbReference type="Proteomes" id="UP000762676"/>
    </source>
</evidence>
<feature type="region of interest" description="Disordered" evidence="1">
    <location>
        <begin position="42"/>
        <end position="138"/>
    </location>
</feature>
<keyword evidence="3" id="KW-1185">Reference proteome</keyword>
<feature type="compositionally biased region" description="Polar residues" evidence="1">
    <location>
        <begin position="96"/>
        <end position="118"/>
    </location>
</feature>
<evidence type="ECO:0008006" key="4">
    <source>
        <dbReference type="Google" id="ProtNLM"/>
    </source>
</evidence>
<feature type="compositionally biased region" description="Basic residues" evidence="1">
    <location>
        <begin position="84"/>
        <end position="93"/>
    </location>
</feature>
<dbReference type="Proteomes" id="UP000762676">
    <property type="component" value="Unassembled WGS sequence"/>
</dbReference>
<protein>
    <recommendedName>
        <fullName evidence="4">Caspase family p20 domain-containing protein</fullName>
    </recommendedName>
</protein>
<name>A0AAV4HFZ1_9GAST</name>
<feature type="compositionally biased region" description="Basic and acidic residues" evidence="1">
    <location>
        <begin position="42"/>
        <end position="52"/>
    </location>
</feature>
<evidence type="ECO:0000313" key="2">
    <source>
        <dbReference type="EMBL" id="GFR95775.1"/>
    </source>
</evidence>
<proteinExistence type="predicted"/>
<reference evidence="2 3" key="1">
    <citation type="journal article" date="2021" name="Elife">
        <title>Chloroplast acquisition without the gene transfer in kleptoplastic sea slugs, Plakobranchus ocellatus.</title>
        <authorList>
            <person name="Maeda T."/>
            <person name="Takahashi S."/>
            <person name="Yoshida T."/>
            <person name="Shimamura S."/>
            <person name="Takaki Y."/>
            <person name="Nagai Y."/>
            <person name="Toyoda A."/>
            <person name="Suzuki Y."/>
            <person name="Arimoto A."/>
            <person name="Ishii H."/>
            <person name="Satoh N."/>
            <person name="Nishiyama T."/>
            <person name="Hasebe M."/>
            <person name="Maruyama T."/>
            <person name="Minagawa J."/>
            <person name="Obokata J."/>
            <person name="Shigenobu S."/>
        </authorList>
    </citation>
    <scope>NUCLEOTIDE SEQUENCE [LARGE SCALE GENOMIC DNA]</scope>
</reference>
<gene>
    <name evidence="2" type="ORF">ElyMa_002703000</name>
</gene>